<feature type="transmembrane region" description="Helical" evidence="1">
    <location>
        <begin position="118"/>
        <end position="136"/>
    </location>
</feature>
<dbReference type="OrthoDB" id="1163149at2"/>
<organism evidence="2 3">
    <name type="scientific">Lutibacter oceani</name>
    <dbReference type="NCBI Taxonomy" id="1853311"/>
    <lineage>
        <taxon>Bacteria</taxon>
        <taxon>Pseudomonadati</taxon>
        <taxon>Bacteroidota</taxon>
        <taxon>Flavobacteriia</taxon>
        <taxon>Flavobacteriales</taxon>
        <taxon>Flavobacteriaceae</taxon>
        <taxon>Lutibacter</taxon>
    </lineage>
</organism>
<proteinExistence type="predicted"/>
<evidence type="ECO:0000313" key="2">
    <source>
        <dbReference type="EMBL" id="REE83788.1"/>
    </source>
</evidence>
<feature type="transmembrane region" description="Helical" evidence="1">
    <location>
        <begin position="85"/>
        <end position="106"/>
    </location>
</feature>
<name>A0A3D9RWD8_9FLAO</name>
<dbReference type="AlphaFoldDB" id="A0A3D9RWD8"/>
<evidence type="ECO:0000313" key="3">
    <source>
        <dbReference type="Proteomes" id="UP000256429"/>
    </source>
</evidence>
<feature type="transmembrane region" description="Helical" evidence="1">
    <location>
        <begin position="46"/>
        <end position="65"/>
    </location>
</feature>
<keyword evidence="3" id="KW-1185">Reference proteome</keyword>
<feature type="transmembrane region" description="Helical" evidence="1">
    <location>
        <begin position="16"/>
        <end position="37"/>
    </location>
</feature>
<comment type="caution">
    <text evidence="2">The sequence shown here is derived from an EMBL/GenBank/DDBJ whole genome shotgun (WGS) entry which is preliminary data.</text>
</comment>
<sequence>MTELPQEYFRVLAEQLVFISVFLGGISATILGTLIVVNNNSKIMKFMILGLSLAAVSFIVAVFGMNKVLIILTPNSPYQNSNELLFYPRLVGGLSFFIGIYSLIAVISLSGWLKTKKIGITTTVIGVISSILIFTLI</sequence>
<dbReference type="RefSeq" id="WP_115878804.1">
    <property type="nucleotide sequence ID" value="NZ_QTTQ01000009.1"/>
</dbReference>
<evidence type="ECO:0000256" key="1">
    <source>
        <dbReference type="SAM" id="Phobius"/>
    </source>
</evidence>
<dbReference type="Proteomes" id="UP000256429">
    <property type="component" value="Unassembled WGS sequence"/>
</dbReference>
<keyword evidence="1" id="KW-1133">Transmembrane helix</keyword>
<keyword evidence="1" id="KW-0812">Transmembrane</keyword>
<keyword evidence="1" id="KW-0472">Membrane</keyword>
<gene>
    <name evidence="2" type="ORF">BX611_1083</name>
</gene>
<accession>A0A3D9RWD8</accession>
<reference evidence="2 3" key="1">
    <citation type="submission" date="2018-08" db="EMBL/GenBank/DDBJ databases">
        <title>Genomic Encyclopedia of Type Strains, Phase III (KMG-III): the genomes of soil and plant-associated and newly described type strains.</title>
        <authorList>
            <person name="Whitman W."/>
        </authorList>
    </citation>
    <scope>NUCLEOTIDE SEQUENCE [LARGE SCALE GENOMIC DNA]</scope>
    <source>
        <strain evidence="2 3">325-5</strain>
    </source>
</reference>
<dbReference type="EMBL" id="QTTQ01000009">
    <property type="protein sequence ID" value="REE83788.1"/>
    <property type="molecule type" value="Genomic_DNA"/>
</dbReference>
<protein>
    <submittedName>
        <fullName evidence="2">Uncharacterized protein</fullName>
    </submittedName>
</protein>